<dbReference type="PANTHER" id="PTHR11601:SF34">
    <property type="entry name" value="CYSTEINE DESULFURASE"/>
    <property type="match status" value="1"/>
</dbReference>
<dbReference type="EMBL" id="MPDK01000009">
    <property type="protein sequence ID" value="PWI57745.1"/>
    <property type="molecule type" value="Genomic_DNA"/>
</dbReference>
<comment type="catalytic activity">
    <reaction evidence="8">
        <text>(sulfur carrier)-H + L-cysteine = (sulfur carrier)-SH + L-alanine</text>
        <dbReference type="Rhea" id="RHEA:43892"/>
        <dbReference type="Rhea" id="RHEA-COMP:14737"/>
        <dbReference type="Rhea" id="RHEA-COMP:14739"/>
        <dbReference type="ChEBI" id="CHEBI:29917"/>
        <dbReference type="ChEBI" id="CHEBI:35235"/>
        <dbReference type="ChEBI" id="CHEBI:57972"/>
        <dbReference type="ChEBI" id="CHEBI:64428"/>
        <dbReference type="EC" id="2.8.1.7"/>
    </reaction>
</comment>
<dbReference type="Pfam" id="PF00266">
    <property type="entry name" value="Aminotran_5"/>
    <property type="match status" value="1"/>
</dbReference>
<gene>
    <name evidence="10" type="ORF">BM613_07120</name>
</gene>
<dbReference type="FunFam" id="3.40.640.10:FF:000084">
    <property type="entry name" value="IscS-like cysteine desulfurase"/>
    <property type="match status" value="1"/>
</dbReference>
<keyword evidence="11" id="KW-1185">Reference proteome</keyword>
<evidence type="ECO:0000259" key="9">
    <source>
        <dbReference type="Pfam" id="PF00266"/>
    </source>
</evidence>
<protein>
    <recommendedName>
        <fullName evidence="9">Aminotransferase class V domain-containing protein</fullName>
    </recommendedName>
</protein>
<sequence length="383" mass="41707">MDLPVYLDNAATTPLHPQVAFAMRPFLGDVYGNPSSVHQFGQQARRAVEQARSHIAQAIGAHSRELIFTSGGTEADFLALVGVLRASDKRHLVTSRIEHHAVLQTCTWLQELGYEVTYVSPDATGYVAVEEILAALRPDTGLVSLMWVNNETGTVQPIERLSRELSDRRVLLHSDAVQALPSISIDVNQVPVSLLSFSGHKIYGPKGIGALYLREGTPFSSVIRGGHQERDRRAGTENVAAAVGFGVAVEQLRAEWEDRVLRISQVREQFLSGLQRAVTHWRLNGAQHAVPSICNVTFTGVQADALVMALDLDGIAISTGSACSAGAMEPSHVLLAMGIPEEEVLSSVRISFSSFITRAQVDRAVDRIAYHVHRLRVLNGTDL</sequence>
<keyword evidence="3" id="KW-0808">Transferase</keyword>
<organism evidence="10 11">
    <name type="scientific">Sulfoacidibacillus thermotolerans</name>
    <name type="common">Acidibacillus sulfuroxidans</name>
    <dbReference type="NCBI Taxonomy" id="1765684"/>
    <lineage>
        <taxon>Bacteria</taxon>
        <taxon>Bacillati</taxon>
        <taxon>Bacillota</taxon>
        <taxon>Bacilli</taxon>
        <taxon>Bacillales</taxon>
        <taxon>Alicyclobacillaceae</taxon>
        <taxon>Sulfoacidibacillus</taxon>
    </lineage>
</organism>
<evidence type="ECO:0000256" key="5">
    <source>
        <dbReference type="ARBA" id="ARBA00022898"/>
    </source>
</evidence>
<dbReference type="InterPro" id="IPR015424">
    <property type="entry name" value="PyrdxlP-dep_Trfase"/>
</dbReference>
<comment type="caution">
    <text evidence="10">The sequence shown here is derived from an EMBL/GenBank/DDBJ whole genome shotgun (WGS) entry which is preliminary data.</text>
</comment>
<dbReference type="PANTHER" id="PTHR11601">
    <property type="entry name" value="CYSTEINE DESULFURYLASE FAMILY MEMBER"/>
    <property type="match status" value="1"/>
</dbReference>
<dbReference type="InterPro" id="IPR016454">
    <property type="entry name" value="Cysteine_dSase"/>
</dbReference>
<dbReference type="OrthoDB" id="9808002at2"/>
<dbReference type="GO" id="GO:0051536">
    <property type="term" value="F:iron-sulfur cluster binding"/>
    <property type="evidence" value="ECO:0007669"/>
    <property type="project" value="UniProtKB-KW"/>
</dbReference>
<dbReference type="InterPro" id="IPR015422">
    <property type="entry name" value="PyrdxlP-dep_Trfase_small"/>
</dbReference>
<keyword evidence="4" id="KW-0479">Metal-binding</keyword>
<dbReference type="Gene3D" id="3.90.1150.10">
    <property type="entry name" value="Aspartate Aminotransferase, domain 1"/>
    <property type="match status" value="1"/>
</dbReference>
<dbReference type="InterPro" id="IPR000192">
    <property type="entry name" value="Aminotrans_V_dom"/>
</dbReference>
<dbReference type="GO" id="GO:0031071">
    <property type="term" value="F:cysteine desulfurase activity"/>
    <property type="evidence" value="ECO:0007669"/>
    <property type="project" value="UniProtKB-EC"/>
</dbReference>
<accession>A0A2U3D909</accession>
<comment type="similarity">
    <text evidence="2">Belongs to the class-V pyridoxal-phosphate-dependent aminotransferase family. NifS/IscS subfamily.</text>
</comment>
<proteinExistence type="inferred from homology"/>
<dbReference type="Proteomes" id="UP000245380">
    <property type="component" value="Unassembled WGS sequence"/>
</dbReference>
<dbReference type="SUPFAM" id="SSF53383">
    <property type="entry name" value="PLP-dependent transferases"/>
    <property type="match status" value="1"/>
</dbReference>
<evidence type="ECO:0000256" key="3">
    <source>
        <dbReference type="ARBA" id="ARBA00022679"/>
    </source>
</evidence>
<evidence type="ECO:0000256" key="4">
    <source>
        <dbReference type="ARBA" id="ARBA00022723"/>
    </source>
</evidence>
<dbReference type="Gene3D" id="3.40.640.10">
    <property type="entry name" value="Type I PLP-dependent aspartate aminotransferase-like (Major domain)"/>
    <property type="match status" value="1"/>
</dbReference>
<keyword evidence="6" id="KW-0408">Iron</keyword>
<evidence type="ECO:0000256" key="1">
    <source>
        <dbReference type="ARBA" id="ARBA00001933"/>
    </source>
</evidence>
<dbReference type="Gene3D" id="1.10.260.50">
    <property type="match status" value="1"/>
</dbReference>
<evidence type="ECO:0000313" key="10">
    <source>
        <dbReference type="EMBL" id="PWI57745.1"/>
    </source>
</evidence>
<feature type="domain" description="Aminotransferase class V" evidence="9">
    <location>
        <begin position="5"/>
        <end position="363"/>
    </location>
</feature>
<keyword evidence="7" id="KW-0411">Iron-sulfur</keyword>
<dbReference type="InterPro" id="IPR015421">
    <property type="entry name" value="PyrdxlP-dep_Trfase_major"/>
</dbReference>
<dbReference type="AlphaFoldDB" id="A0A2U3D909"/>
<dbReference type="PIRSF" id="PIRSF005572">
    <property type="entry name" value="NifS"/>
    <property type="match status" value="1"/>
</dbReference>
<evidence type="ECO:0000256" key="8">
    <source>
        <dbReference type="ARBA" id="ARBA00050776"/>
    </source>
</evidence>
<dbReference type="GO" id="GO:0046872">
    <property type="term" value="F:metal ion binding"/>
    <property type="evidence" value="ECO:0007669"/>
    <property type="project" value="UniProtKB-KW"/>
</dbReference>
<name>A0A2U3D909_SULT2</name>
<evidence type="ECO:0000256" key="7">
    <source>
        <dbReference type="ARBA" id="ARBA00023014"/>
    </source>
</evidence>
<comment type="cofactor">
    <cofactor evidence="1">
        <name>pyridoxal 5'-phosphate</name>
        <dbReference type="ChEBI" id="CHEBI:597326"/>
    </cofactor>
</comment>
<evidence type="ECO:0000313" key="11">
    <source>
        <dbReference type="Proteomes" id="UP000245380"/>
    </source>
</evidence>
<dbReference type="RefSeq" id="WP_109430491.1">
    <property type="nucleotide sequence ID" value="NZ_MPDK01000009.1"/>
</dbReference>
<evidence type="ECO:0000256" key="6">
    <source>
        <dbReference type="ARBA" id="ARBA00023004"/>
    </source>
</evidence>
<reference evidence="10 11" key="1">
    <citation type="submission" date="2016-11" db="EMBL/GenBank/DDBJ databases">
        <title>Comparative genomics of Acidibacillus ferroxidans species.</title>
        <authorList>
            <person name="Oliveira G."/>
            <person name="Nunes G."/>
            <person name="Oliveira R."/>
            <person name="Araujo F."/>
            <person name="Salim A."/>
            <person name="Scholte L."/>
            <person name="Morais D."/>
            <person name="Nancucheo I."/>
            <person name="Johnson D.B."/>
            <person name="Grail B."/>
            <person name="Bittencourt J."/>
            <person name="Valadares R."/>
        </authorList>
    </citation>
    <scope>NUCLEOTIDE SEQUENCE [LARGE SCALE GENOMIC DNA]</scope>
    <source>
        <strain evidence="10 11">Y002</strain>
    </source>
</reference>
<keyword evidence="5" id="KW-0663">Pyridoxal phosphate</keyword>
<evidence type="ECO:0000256" key="2">
    <source>
        <dbReference type="ARBA" id="ARBA00006490"/>
    </source>
</evidence>